<evidence type="ECO:0000256" key="2">
    <source>
        <dbReference type="ARBA" id="ARBA00022840"/>
    </source>
</evidence>
<dbReference type="Proteomes" id="UP000372533">
    <property type="component" value="Unassembled WGS sequence"/>
</dbReference>
<dbReference type="Gene3D" id="3.40.50.300">
    <property type="entry name" value="P-loop containing nucleotide triphosphate hydrolases"/>
    <property type="match status" value="1"/>
</dbReference>
<reference evidence="9" key="3">
    <citation type="journal article" date="2018" name="Genome Biol.">
        <title>SKESA: strategic k-mer extension for scrupulous assemblies.</title>
        <authorList>
            <person name="Souvorov A."/>
            <person name="Agarwala R."/>
            <person name="Lipman D.J."/>
        </authorList>
    </citation>
    <scope>NUCLEOTIDE SEQUENCE</scope>
    <source>
        <strain evidence="9">HN1000</strain>
    </source>
</reference>
<evidence type="ECO:0000313" key="6">
    <source>
        <dbReference type="EMBL" id="CDS88202.1"/>
    </source>
</evidence>
<reference evidence="8" key="1">
    <citation type="submission" date="2014-07" db="EMBL/GenBank/DDBJ databases">
        <authorList>
            <person name="Monot Marc"/>
        </authorList>
    </citation>
    <scope>NUCLEOTIDE SEQUENCE</scope>
    <source>
        <strain evidence="8">7032989</strain>
        <strain evidence="7">7032994</strain>
    </source>
</reference>
<dbReference type="PROSITE" id="PS00688">
    <property type="entry name" value="SIGMA54_INTERACT_3"/>
    <property type="match status" value="1"/>
</dbReference>
<dbReference type="PANTHER" id="PTHR32071">
    <property type="entry name" value="TRANSCRIPTIONAL REGULATORY PROTEIN"/>
    <property type="match status" value="1"/>
</dbReference>
<dbReference type="EMBL" id="LK932994">
    <property type="protein sequence ID" value="CDT16355.1"/>
    <property type="molecule type" value="Genomic_DNA"/>
</dbReference>
<dbReference type="EMBL" id="DAEPXK010000080">
    <property type="protein sequence ID" value="HBH1544410.1"/>
    <property type="molecule type" value="Genomic_DNA"/>
</dbReference>
<protein>
    <submittedName>
        <fullName evidence="9">Sigma 54-interacting transcriptional regulator</fullName>
    </submittedName>
    <submittedName>
        <fullName evidence="11">Sigma-54 dependent transcriptional regulator</fullName>
    </submittedName>
    <submittedName>
        <fullName evidence="7">Sigma-54 interaction domain protein</fullName>
    </submittedName>
    <submittedName>
        <fullName evidence="8">Transcriptional regulator, sigma-54-dependent</fullName>
    </submittedName>
    <submittedName>
        <fullName evidence="10">Transcriptional regulatory protein ZraR</fullName>
    </submittedName>
</protein>
<dbReference type="KEGG" id="pdf:CD630DERM_20920"/>
<dbReference type="EMBL" id="LK932406">
    <property type="protein sequence ID" value="CDS88325.1"/>
    <property type="molecule type" value="Genomic_DNA"/>
</dbReference>
<evidence type="ECO:0000313" key="13">
    <source>
        <dbReference type="Proteomes" id="UP000189137"/>
    </source>
</evidence>
<dbReference type="Pfam" id="PF00158">
    <property type="entry name" value="Sigma54_activat"/>
    <property type="match status" value="1"/>
</dbReference>
<proteinExistence type="predicted"/>
<dbReference type="Pfam" id="PF25601">
    <property type="entry name" value="AAA_lid_14"/>
    <property type="match status" value="1"/>
</dbReference>
<dbReference type="SUPFAM" id="SSF52540">
    <property type="entry name" value="P-loop containing nucleoside triphosphate hydrolases"/>
    <property type="match status" value="1"/>
</dbReference>
<dbReference type="GO" id="GO:0006355">
    <property type="term" value="P:regulation of DNA-templated transcription"/>
    <property type="evidence" value="ECO:0007669"/>
    <property type="project" value="InterPro"/>
</dbReference>
<name>A0A031WKA9_CLODI</name>
<dbReference type="GeneID" id="66354473"/>
<dbReference type="GO" id="GO:0043565">
    <property type="term" value="F:sequence-specific DNA binding"/>
    <property type="evidence" value="ECO:0007669"/>
    <property type="project" value="InterPro"/>
</dbReference>
<evidence type="ECO:0000313" key="12">
    <source>
        <dbReference type="EMBL" id="VHX98384.1"/>
    </source>
</evidence>
<dbReference type="EMBL" id="LK932521">
    <property type="protein sequence ID" value="CDS88202.1"/>
    <property type="molecule type" value="Genomic_DNA"/>
</dbReference>
<evidence type="ECO:0000256" key="4">
    <source>
        <dbReference type="ARBA" id="ARBA00023163"/>
    </source>
</evidence>
<evidence type="ECO:0000313" key="7">
    <source>
        <dbReference type="EMBL" id="CDS88325.1"/>
    </source>
</evidence>
<evidence type="ECO:0000256" key="3">
    <source>
        <dbReference type="ARBA" id="ARBA00023015"/>
    </source>
</evidence>
<dbReference type="AlphaFoldDB" id="A0A031WKA9"/>
<dbReference type="SUPFAM" id="SSF46689">
    <property type="entry name" value="Homeodomain-like"/>
    <property type="match status" value="1"/>
</dbReference>
<dbReference type="GO" id="GO:0005524">
    <property type="term" value="F:ATP binding"/>
    <property type="evidence" value="ECO:0007669"/>
    <property type="project" value="UniProtKB-KW"/>
</dbReference>
<dbReference type="EMBL" id="CAAJVP010000003">
    <property type="protein sequence ID" value="VHX98384.1"/>
    <property type="molecule type" value="Genomic_DNA"/>
</dbReference>
<reference evidence="9" key="4">
    <citation type="submission" date="2021-06" db="EMBL/GenBank/DDBJ databases">
        <authorList>
            <consortium name="NCBI Pathogen Detection Project"/>
        </authorList>
    </citation>
    <scope>NUCLEOTIDE SEQUENCE</scope>
    <source>
        <strain evidence="9">HN1000</strain>
    </source>
</reference>
<dbReference type="PANTHER" id="PTHR32071:SF57">
    <property type="entry name" value="C4-DICARBOXYLATE TRANSPORT TRANSCRIPTIONAL REGULATORY PROTEIN DCTD"/>
    <property type="match status" value="1"/>
</dbReference>
<dbReference type="InterPro" id="IPR025944">
    <property type="entry name" value="Sigma_54_int_dom_CS"/>
</dbReference>
<dbReference type="InterPro" id="IPR003593">
    <property type="entry name" value="AAA+_ATPase"/>
</dbReference>
<evidence type="ECO:0000313" key="14">
    <source>
        <dbReference type="Proteomes" id="UP000372533"/>
    </source>
</evidence>
<evidence type="ECO:0000313" key="8">
    <source>
        <dbReference type="EMBL" id="CDT16355.1"/>
    </source>
</evidence>
<dbReference type="FunFam" id="3.40.50.300:FF:000006">
    <property type="entry name" value="DNA-binding transcriptional regulator NtrC"/>
    <property type="match status" value="1"/>
</dbReference>
<dbReference type="OMA" id="HYNQVHT"/>
<dbReference type="Pfam" id="PF02954">
    <property type="entry name" value="HTH_8"/>
    <property type="match status" value="1"/>
</dbReference>
<dbReference type="Proteomes" id="UP000878956">
    <property type="component" value="Unassembled WGS sequence"/>
</dbReference>
<keyword evidence="3" id="KW-0805">Transcription regulation</keyword>
<dbReference type="EMBL" id="CAADAN010000001">
    <property type="protein sequence ID" value="VFD29622.1"/>
    <property type="molecule type" value="Genomic_DNA"/>
</dbReference>
<organism evidence="8">
    <name type="scientific">Clostridioides difficile</name>
    <name type="common">Peptoclostridium difficile</name>
    <dbReference type="NCBI Taxonomy" id="1496"/>
    <lineage>
        <taxon>Bacteria</taxon>
        <taxon>Bacillati</taxon>
        <taxon>Bacillota</taxon>
        <taxon>Clostridia</taxon>
        <taxon>Peptostreptococcales</taxon>
        <taxon>Peptostreptococcaceae</taxon>
        <taxon>Clostridioides</taxon>
    </lineage>
</organism>
<keyword evidence="4" id="KW-0804">Transcription</keyword>
<dbReference type="PROSITE" id="PS50045">
    <property type="entry name" value="SIGMA54_INTERACT_4"/>
    <property type="match status" value="1"/>
</dbReference>
<keyword evidence="2" id="KW-0067">ATP-binding</keyword>
<dbReference type="PATRIC" id="fig|1496.1373.peg.2633"/>
<dbReference type="Proteomes" id="UP000189137">
    <property type="component" value="Unassembled WGS sequence"/>
</dbReference>
<dbReference type="EMBL" id="FUPS01000002">
    <property type="protein sequence ID" value="SJR93080.1"/>
    <property type="molecule type" value="Genomic_DNA"/>
</dbReference>
<dbReference type="CDD" id="cd00009">
    <property type="entry name" value="AAA"/>
    <property type="match status" value="1"/>
</dbReference>
<evidence type="ECO:0000313" key="9">
    <source>
        <dbReference type="EMBL" id="HBH1544410.1"/>
    </source>
</evidence>
<dbReference type="RefSeq" id="WP_003434073.1">
    <property type="nucleotide sequence ID" value="NZ_AP031492.1"/>
</dbReference>
<evidence type="ECO:0000313" key="15">
    <source>
        <dbReference type="Proteomes" id="UP000411588"/>
    </source>
</evidence>
<gene>
    <name evidence="10" type="primary">zraR_1</name>
    <name evidence="12" type="synonym">zraR_2</name>
    <name evidence="8" type="ORF">BN1095_330317</name>
    <name evidence="6" type="ORF">BN1096_670008</name>
    <name evidence="7" type="ORF">BN1097_670009</name>
    <name evidence="9" type="ORF">KRM00_003960</name>
    <name evidence="12" type="ORF">SAMEA1402366_00891</name>
    <name evidence="11" type="ORF">SAMEA1402399_00669</name>
    <name evidence="10" type="ORF">SAMEA3375112_00692</name>
</gene>
<dbReference type="InterPro" id="IPR058031">
    <property type="entry name" value="AAA_lid_NorR"/>
</dbReference>
<dbReference type="InterPro" id="IPR002078">
    <property type="entry name" value="Sigma_54_int"/>
</dbReference>
<evidence type="ECO:0000313" key="10">
    <source>
        <dbReference type="EMBL" id="SJR93080.1"/>
    </source>
</evidence>
<feature type="domain" description="Sigma-54 factor interaction" evidence="5">
    <location>
        <begin position="27"/>
        <end position="257"/>
    </location>
</feature>
<dbReference type="Proteomes" id="UP000411588">
    <property type="component" value="Unassembled WGS sequence"/>
</dbReference>
<evidence type="ECO:0000256" key="1">
    <source>
        <dbReference type="ARBA" id="ARBA00022741"/>
    </source>
</evidence>
<sequence length="346" mass="39314">MDKHSDSVMYGGMEVYNIWGTTTVDSIIGESDVMRALKNRICKIGNSDSTVAITGESGTGKELIARAIHLAGNRGNKTFVAINCAAIPEPLLESELFGYTKGAFSGADSKGKIGKFELANGGVVFLDEIGDMPIQLQSKLLRVLQEKKFTRIGSNELIDIDVRIISATNRDLFELVKENKFREDLYYRLNVIPLEVPPLRERGDDIQILINNFIDKYSRKMKKNVYHIEPDVEQMLLKYPWPGNIRELENTIELALNLLEEDGIIHKGIINRKILEYFKLNNINIKLLEESDYEISMEQDILTLEEFERAYIKKVLKFYGNDTKSKKLAAKKLGISLATLYRKIDV</sequence>
<reference evidence="10 13" key="2">
    <citation type="submission" date="2017-02" db="EMBL/GenBank/DDBJ databases">
        <authorList>
            <consortium name="Pathogen Informatics"/>
        </authorList>
    </citation>
    <scope>NUCLEOTIDE SEQUENCE [LARGE SCALE GENOMIC DNA]</scope>
    <source>
        <strain evidence="11">Clo34</strain>
        <strain evidence="15">clo34</strain>
        <strain evidence="12">Tl291</strain>
        <strain evidence="14">tl291</strain>
        <strain evidence="10 13">VRECD0157</strain>
    </source>
</reference>
<dbReference type="Gene3D" id="1.10.8.60">
    <property type="match status" value="1"/>
</dbReference>
<dbReference type="SMART" id="SM00382">
    <property type="entry name" value="AAA"/>
    <property type="match status" value="1"/>
</dbReference>
<evidence type="ECO:0000259" key="5">
    <source>
        <dbReference type="PROSITE" id="PS50045"/>
    </source>
</evidence>
<dbReference type="InterPro" id="IPR002197">
    <property type="entry name" value="HTH_Fis"/>
</dbReference>
<keyword evidence="1" id="KW-0547">Nucleotide-binding</keyword>
<dbReference type="InterPro" id="IPR027417">
    <property type="entry name" value="P-loop_NTPase"/>
</dbReference>
<dbReference type="Gene3D" id="1.10.10.60">
    <property type="entry name" value="Homeodomain-like"/>
    <property type="match status" value="1"/>
</dbReference>
<dbReference type="InterPro" id="IPR009057">
    <property type="entry name" value="Homeodomain-like_sf"/>
</dbReference>
<accession>A0A031WKA9</accession>
<evidence type="ECO:0000313" key="11">
    <source>
        <dbReference type="EMBL" id="VFD29622.1"/>
    </source>
</evidence>